<feature type="domain" description="NADP-dependent oxidoreductase" evidence="7">
    <location>
        <begin position="19"/>
        <end position="268"/>
    </location>
</feature>
<protein>
    <submittedName>
        <fullName evidence="8">Diketogulonate reductase-like aldo/keto reductase</fullName>
    </submittedName>
</protein>
<sequence length="283" mass="30771">MHSATDTFTLANGNTIPCIGFGTWQAKGDAGRAAVLAALKAGYRHIDTAAAYGNEPEVGAAIAESGIPREQIFLTTKLWNKQRGYESALAACDESLQRLGTDYLDLFLIHWPANAKQFPDSCEEINQATWRAMEKILADGKARAIGVSNFHPHHLEVIAQTATVTPMVNQIEFNPGFTQPNVVTYCQNRNILVQAWSPLGSGRLLNDANLAVIAGHYGKSVAQLCIRFALQRGILPIPKSVTPARITANLNVFDFEITKADMTTIDDLPVFGNSGHHPDDIGF</sequence>
<keyword evidence="2" id="KW-0521">NADP</keyword>
<feature type="active site" description="Proton donor" evidence="4">
    <location>
        <position position="52"/>
    </location>
</feature>
<dbReference type="EMBL" id="JAUSVL010000001">
    <property type="protein sequence ID" value="MDQ0289677.1"/>
    <property type="molecule type" value="Genomic_DNA"/>
</dbReference>
<evidence type="ECO:0000256" key="6">
    <source>
        <dbReference type="PIRSR" id="PIRSR000097-3"/>
    </source>
</evidence>
<dbReference type="RefSeq" id="WP_307261133.1">
    <property type="nucleotide sequence ID" value="NZ_JAUSVL010000001.1"/>
</dbReference>
<comment type="similarity">
    <text evidence="1">Belongs to the aldo/keto reductase family.</text>
</comment>
<dbReference type="PROSITE" id="PS00063">
    <property type="entry name" value="ALDOKETO_REDUCTASE_3"/>
    <property type="match status" value="1"/>
</dbReference>
<proteinExistence type="inferred from homology"/>
<dbReference type="InterPro" id="IPR020471">
    <property type="entry name" value="AKR"/>
</dbReference>
<gene>
    <name evidence="8" type="ORF">J3R75_001784</name>
</gene>
<dbReference type="InterPro" id="IPR023210">
    <property type="entry name" value="NADP_OxRdtase_dom"/>
</dbReference>
<keyword evidence="3" id="KW-0560">Oxidoreductase</keyword>
<reference evidence="8" key="1">
    <citation type="submission" date="2023-07" db="EMBL/GenBank/DDBJ databases">
        <title>Genomic Encyclopedia of Type Strains, Phase IV (KMG-IV): sequencing the most valuable type-strain genomes for metagenomic binning, comparative biology and taxonomic classification.</title>
        <authorList>
            <person name="Goeker M."/>
        </authorList>
    </citation>
    <scope>NUCLEOTIDE SEQUENCE</scope>
    <source>
        <strain evidence="8">DSM 24202</strain>
    </source>
</reference>
<evidence type="ECO:0000259" key="7">
    <source>
        <dbReference type="Pfam" id="PF00248"/>
    </source>
</evidence>
<evidence type="ECO:0000256" key="4">
    <source>
        <dbReference type="PIRSR" id="PIRSR000097-1"/>
    </source>
</evidence>
<dbReference type="SUPFAM" id="SSF51430">
    <property type="entry name" value="NAD(P)-linked oxidoreductase"/>
    <property type="match status" value="1"/>
</dbReference>
<evidence type="ECO:0000256" key="2">
    <source>
        <dbReference type="ARBA" id="ARBA00022857"/>
    </source>
</evidence>
<feature type="binding site" evidence="5">
    <location>
        <position position="110"/>
    </location>
    <ligand>
        <name>substrate</name>
    </ligand>
</feature>
<dbReference type="PRINTS" id="PR00069">
    <property type="entry name" value="ALDKETRDTASE"/>
</dbReference>
<dbReference type="Gene3D" id="3.20.20.100">
    <property type="entry name" value="NADP-dependent oxidoreductase domain"/>
    <property type="match status" value="1"/>
</dbReference>
<dbReference type="PROSITE" id="PS00798">
    <property type="entry name" value="ALDOKETO_REDUCTASE_1"/>
    <property type="match status" value="1"/>
</dbReference>
<dbReference type="CDD" id="cd19071">
    <property type="entry name" value="AKR_AKR1-5-like"/>
    <property type="match status" value="1"/>
</dbReference>
<dbReference type="PIRSF" id="PIRSF000097">
    <property type="entry name" value="AKR"/>
    <property type="match status" value="1"/>
</dbReference>
<dbReference type="Pfam" id="PF00248">
    <property type="entry name" value="Aldo_ket_red"/>
    <property type="match status" value="1"/>
</dbReference>
<dbReference type="InterPro" id="IPR036812">
    <property type="entry name" value="NAD(P)_OxRdtase_dom_sf"/>
</dbReference>
<dbReference type="PANTHER" id="PTHR43827">
    <property type="entry name" value="2,5-DIKETO-D-GLUCONIC ACID REDUCTASE"/>
    <property type="match status" value="1"/>
</dbReference>
<dbReference type="FunFam" id="3.20.20.100:FF:000015">
    <property type="entry name" value="Oxidoreductase, aldo/keto reductase family"/>
    <property type="match status" value="1"/>
</dbReference>
<dbReference type="Proteomes" id="UP001238163">
    <property type="component" value="Unassembled WGS sequence"/>
</dbReference>
<dbReference type="PROSITE" id="PS00062">
    <property type="entry name" value="ALDOKETO_REDUCTASE_2"/>
    <property type="match status" value="1"/>
</dbReference>
<keyword evidence="9" id="KW-1185">Reference proteome</keyword>
<evidence type="ECO:0000256" key="3">
    <source>
        <dbReference type="ARBA" id="ARBA00023002"/>
    </source>
</evidence>
<evidence type="ECO:0000256" key="5">
    <source>
        <dbReference type="PIRSR" id="PIRSR000097-2"/>
    </source>
</evidence>
<organism evidence="8 9">
    <name type="scientific">Oligosphaera ethanolica</name>
    <dbReference type="NCBI Taxonomy" id="760260"/>
    <lineage>
        <taxon>Bacteria</taxon>
        <taxon>Pseudomonadati</taxon>
        <taxon>Lentisphaerota</taxon>
        <taxon>Oligosphaeria</taxon>
        <taxon>Oligosphaerales</taxon>
        <taxon>Oligosphaeraceae</taxon>
        <taxon>Oligosphaera</taxon>
    </lineage>
</organism>
<dbReference type="GO" id="GO:0016616">
    <property type="term" value="F:oxidoreductase activity, acting on the CH-OH group of donors, NAD or NADP as acceptor"/>
    <property type="evidence" value="ECO:0007669"/>
    <property type="project" value="UniProtKB-ARBA"/>
</dbReference>
<evidence type="ECO:0000313" key="9">
    <source>
        <dbReference type="Proteomes" id="UP001238163"/>
    </source>
</evidence>
<dbReference type="PANTHER" id="PTHR43827:SF3">
    <property type="entry name" value="NADP-DEPENDENT OXIDOREDUCTASE DOMAIN-CONTAINING PROTEIN"/>
    <property type="match status" value="1"/>
</dbReference>
<comment type="caution">
    <text evidence="8">The sequence shown here is derived from an EMBL/GenBank/DDBJ whole genome shotgun (WGS) entry which is preliminary data.</text>
</comment>
<feature type="site" description="Lowers pKa of active site Tyr" evidence="6">
    <location>
        <position position="77"/>
    </location>
</feature>
<evidence type="ECO:0000256" key="1">
    <source>
        <dbReference type="ARBA" id="ARBA00007905"/>
    </source>
</evidence>
<dbReference type="AlphaFoldDB" id="A0AAE4APQ5"/>
<accession>A0AAE4APQ5</accession>
<dbReference type="InterPro" id="IPR018170">
    <property type="entry name" value="Aldo/ket_reductase_CS"/>
</dbReference>
<name>A0AAE4APQ5_9BACT</name>
<evidence type="ECO:0000313" key="8">
    <source>
        <dbReference type="EMBL" id="MDQ0289677.1"/>
    </source>
</evidence>